<dbReference type="BioCyc" id="CCAL311458:G131R-944-MONOMER"/>
<dbReference type="EMBL" id="BA000048">
    <property type="protein sequence ID" value="BAJ50789.1"/>
    <property type="molecule type" value="Genomic_DNA"/>
</dbReference>
<evidence type="ECO:0000313" key="5">
    <source>
        <dbReference type="Proteomes" id="UP000008120"/>
    </source>
</evidence>
<dbReference type="Proteomes" id="UP000008120">
    <property type="component" value="Chromosome"/>
</dbReference>
<reference evidence="3 5" key="1">
    <citation type="journal article" date="2005" name="Environ. Microbiol.">
        <title>Genetic and functional properties of uncultivated thermophilic crenarchaeotes from a subsurface gold mine as revealed by analysis of genome fragments.</title>
        <authorList>
            <person name="Nunoura T."/>
            <person name="Hirayama H."/>
            <person name="Takami H."/>
            <person name="Oida H."/>
            <person name="Nishi S."/>
            <person name="Shimamura S."/>
            <person name="Suzuki Y."/>
            <person name="Inagaki F."/>
            <person name="Takai K."/>
            <person name="Nealson K.H."/>
            <person name="Horikoshi K."/>
        </authorList>
    </citation>
    <scope>NUCLEOTIDE SEQUENCE [LARGE SCALE GENOMIC DNA]</scope>
</reference>
<dbReference type="EMBL" id="AP011851">
    <property type="protein sequence ID" value="BAJ47995.1"/>
    <property type="molecule type" value="Genomic_DNA"/>
</dbReference>
<evidence type="ECO:0000256" key="1">
    <source>
        <dbReference type="SAM" id="Coils"/>
    </source>
</evidence>
<dbReference type="InterPro" id="IPR019092">
    <property type="entry name" value="SSO2081-like_dom"/>
</dbReference>
<sequence length="249" mass="28070">MLAALALIGTSPAVVTEFVDYIEKREKITTLRIVATRADQVVSGALLAAEAVRYRYPWIKASVDTLPLSDVTNEDENYVFMEELVNVIKSIKSSDAERIYLCLAGGRKEMAVAAVLVAQIMGLNAVYHVLSHNIRKANVELERIRDKIKELASSKDPGEYYARNAELFEKVMYPSPDTYNVIKIPILPYPRETLDTLRNIMSNEAPQERALSRELLDKLVEAGIVTRCCGKILVTEEGLRFYRHVLEHV</sequence>
<keyword evidence="1" id="KW-0175">Coiled coil</keyword>
<organism evidence="3 5">
    <name type="scientific">Caldiarchaeum subterraneum</name>
    <dbReference type="NCBI Taxonomy" id="311458"/>
    <lineage>
        <taxon>Archaea</taxon>
        <taxon>Nitrososphaerota</taxon>
        <taxon>Candidatus Caldarchaeales</taxon>
        <taxon>Candidatus Caldarchaeaceae</taxon>
        <taxon>Candidatus Caldarchaeum</taxon>
    </lineage>
</organism>
<evidence type="ECO:0000313" key="3">
    <source>
        <dbReference type="EMBL" id="BAJ47995.1"/>
    </source>
</evidence>
<gene>
    <name evidence="4" type="ORF">CSUB_C0934</name>
    <name evidence="3" type="ORF">HGMM_F17C01C24</name>
</gene>
<proteinExistence type="predicted"/>
<name>E6N6S6_CALS0</name>
<feature type="coiled-coil region" evidence="1">
    <location>
        <begin position="127"/>
        <end position="154"/>
    </location>
</feature>
<evidence type="ECO:0000259" key="2">
    <source>
        <dbReference type="Pfam" id="PF09623"/>
    </source>
</evidence>
<reference evidence="3 5" key="2">
    <citation type="journal article" date="2011" name="Nucleic Acids Res.">
        <title>Insights into the evolution of Archaea and eukaryotic protein modifier systems revealed by the genome of a novel archaeal group.</title>
        <authorList>
            <person name="Nunoura T."/>
            <person name="Takaki Y."/>
            <person name="Kakuta J."/>
            <person name="Nishi S."/>
            <person name="Sugahara J."/>
            <person name="Kazama H."/>
            <person name="Chee G."/>
            <person name="Hattori M."/>
            <person name="Kanai A."/>
            <person name="Atomi H."/>
            <person name="Takai K."/>
            <person name="Takami H."/>
        </authorList>
    </citation>
    <scope>NUCLEOTIDE SEQUENCE [LARGE SCALE GENOMIC DNA]</scope>
</reference>
<protein>
    <recommendedName>
        <fullName evidence="2">CRISPR system ring nuclease SSO2081-like domain-containing protein</fullName>
    </recommendedName>
</protein>
<accession>E6N6S6</accession>
<dbReference type="AlphaFoldDB" id="E6N6S6"/>
<evidence type="ECO:0000313" key="4">
    <source>
        <dbReference type="EMBL" id="BAJ50789.1"/>
    </source>
</evidence>
<dbReference type="KEGG" id="csu:CSUB_C0934"/>
<feature type="domain" description="CRISPR system ring nuclease SSO2081-like" evidence="2">
    <location>
        <begin position="11"/>
        <end position="202"/>
    </location>
</feature>
<dbReference type="Pfam" id="PF09623">
    <property type="entry name" value="Cas_NE0113"/>
    <property type="match status" value="1"/>
</dbReference>